<dbReference type="Proteomes" id="UP000264310">
    <property type="component" value="Unassembled WGS sequence"/>
</dbReference>
<protein>
    <submittedName>
        <fullName evidence="2">VWA domain-containing protein</fullName>
    </submittedName>
</protein>
<reference evidence="2 3" key="1">
    <citation type="submission" date="2018-08" db="EMBL/GenBank/DDBJ databases">
        <title>Fulvimarina sp. 85, whole genome shotgun sequence.</title>
        <authorList>
            <person name="Tuo L."/>
        </authorList>
    </citation>
    <scope>NUCLEOTIDE SEQUENCE [LARGE SCALE GENOMIC DNA]</scope>
    <source>
        <strain evidence="2 3">85</strain>
    </source>
</reference>
<evidence type="ECO:0000256" key="1">
    <source>
        <dbReference type="SAM" id="MobiDB-lite"/>
    </source>
</evidence>
<proteinExistence type="predicted"/>
<dbReference type="PANTHER" id="PTHR39338">
    <property type="entry name" value="BLL5662 PROTEIN-RELATED"/>
    <property type="match status" value="1"/>
</dbReference>
<dbReference type="CDD" id="cd00198">
    <property type="entry name" value="vWFA"/>
    <property type="match status" value="1"/>
</dbReference>
<name>A0A371XAI7_9HYPH</name>
<dbReference type="OrthoDB" id="9790469at2"/>
<evidence type="ECO:0000313" key="3">
    <source>
        <dbReference type="Proteomes" id="UP000264310"/>
    </source>
</evidence>
<gene>
    <name evidence="2" type="ORF">DYI37_02045</name>
</gene>
<dbReference type="PIRSF" id="PIRSF010256">
    <property type="entry name" value="CoxE_vWa"/>
    <property type="match status" value="1"/>
</dbReference>
<dbReference type="EMBL" id="QURL01000001">
    <property type="protein sequence ID" value="RFC66258.1"/>
    <property type="molecule type" value="Genomic_DNA"/>
</dbReference>
<dbReference type="PANTHER" id="PTHR39338:SF6">
    <property type="entry name" value="BLL5662 PROTEIN"/>
    <property type="match status" value="1"/>
</dbReference>
<dbReference type="RefSeq" id="WP_116681508.1">
    <property type="nucleotide sequence ID" value="NZ_QURL01000001.1"/>
</dbReference>
<dbReference type="SUPFAM" id="SSF53300">
    <property type="entry name" value="vWA-like"/>
    <property type="match status" value="1"/>
</dbReference>
<dbReference type="InterPro" id="IPR036465">
    <property type="entry name" value="vWFA_dom_sf"/>
</dbReference>
<dbReference type="Gene3D" id="3.40.50.410">
    <property type="entry name" value="von Willebrand factor, type A domain"/>
    <property type="match status" value="1"/>
</dbReference>
<dbReference type="Pfam" id="PF05762">
    <property type="entry name" value="VWA_CoxE"/>
    <property type="match status" value="1"/>
</dbReference>
<evidence type="ECO:0000313" key="2">
    <source>
        <dbReference type="EMBL" id="RFC66258.1"/>
    </source>
</evidence>
<keyword evidence="3" id="KW-1185">Reference proteome</keyword>
<feature type="compositionally biased region" description="Basic and acidic residues" evidence="1">
    <location>
        <begin position="130"/>
        <end position="139"/>
    </location>
</feature>
<dbReference type="InterPro" id="IPR008912">
    <property type="entry name" value="Uncharacterised_CoxE"/>
</dbReference>
<comment type="caution">
    <text evidence="2">The sequence shown here is derived from an EMBL/GenBank/DDBJ whole genome shotgun (WGS) entry which is preliminary data.</text>
</comment>
<feature type="region of interest" description="Disordered" evidence="1">
    <location>
        <begin position="104"/>
        <end position="139"/>
    </location>
</feature>
<dbReference type="InterPro" id="IPR011195">
    <property type="entry name" value="UCP010256"/>
</dbReference>
<sequence>MNCEAIKSEGQAPQADPDGRLADNIAYFARALRKAGLKLGPSATLDAIEAVTVSGFSSREDFYWTLHATLVTRHEDAAVFEEAFRLFWRSRELIEKMIAMFSPKAPPRQSDAKKPKAGSKRAADSLFEGAEEKQTRQDRPEIEIDASLTVSGSEVLRDMDFAQMTAKELAAARRAIGDLRLPRDEIRTRRYRSDARGRRIDARQTLHRAMRTGGDLMLPRFRSPRIVQPPLVVIADISGSMSQYSRIFLHFVHAIMEKRRHVHAFLFGTRLTNVTRQLRRKDPDIAFAECASAVLDWSGGTRIASAIHDFNRDWSRRVLNRHATVLLITDGLERDSAEDLDAEMDRLHLSCGRLIWLNPLLRFEGFSARAKGVRIMLRHVDEFRAAHSLNAMADLCTVLSQSSTASADPKQWLRAI</sequence>
<dbReference type="AlphaFoldDB" id="A0A371XAI7"/>
<organism evidence="2 3">
    <name type="scientific">Fulvimarina endophytica</name>
    <dbReference type="NCBI Taxonomy" id="2293836"/>
    <lineage>
        <taxon>Bacteria</taxon>
        <taxon>Pseudomonadati</taxon>
        <taxon>Pseudomonadota</taxon>
        <taxon>Alphaproteobacteria</taxon>
        <taxon>Hyphomicrobiales</taxon>
        <taxon>Aurantimonadaceae</taxon>
        <taxon>Fulvimarina</taxon>
    </lineage>
</organism>
<accession>A0A371XAI7</accession>